<evidence type="ECO:0000256" key="4">
    <source>
        <dbReference type="ARBA" id="ARBA00023157"/>
    </source>
</evidence>
<accession>A0A5A8DL57</accession>
<dbReference type="Pfam" id="PF17101">
    <property type="entry name" value="Stealth_CR1"/>
    <property type="match status" value="1"/>
</dbReference>
<evidence type="ECO:0000256" key="3">
    <source>
        <dbReference type="ARBA" id="ARBA00022737"/>
    </source>
</evidence>
<dbReference type="AlphaFoldDB" id="A0A5A8DL57"/>
<feature type="chain" id="PRO_5022706132" description="Calmodulin" evidence="8">
    <location>
        <begin position="18"/>
        <end position="973"/>
    </location>
</feature>
<protein>
    <recommendedName>
        <fullName evidence="13">Calmodulin</fullName>
    </recommendedName>
</protein>
<dbReference type="InterPro" id="IPR047141">
    <property type="entry name" value="Stealth"/>
</dbReference>
<evidence type="ECO:0000256" key="2">
    <source>
        <dbReference type="ARBA" id="ARBA00022679"/>
    </source>
</evidence>
<feature type="domain" description="LNR" evidence="10">
    <location>
        <begin position="244"/>
        <end position="281"/>
    </location>
</feature>
<dbReference type="GO" id="GO:0005794">
    <property type="term" value="C:Golgi apparatus"/>
    <property type="evidence" value="ECO:0007669"/>
    <property type="project" value="TreeGrafter"/>
</dbReference>
<feature type="domain" description="EF-hand" evidence="9">
    <location>
        <begin position="717"/>
        <end position="753"/>
    </location>
</feature>
<evidence type="ECO:0000256" key="6">
    <source>
        <dbReference type="SAM" id="MobiDB-lite"/>
    </source>
</evidence>
<dbReference type="GO" id="GO:0005509">
    <property type="term" value="F:calcium ion binding"/>
    <property type="evidence" value="ECO:0007669"/>
    <property type="project" value="InterPro"/>
</dbReference>
<dbReference type="GO" id="GO:0016256">
    <property type="term" value="P:N-glycan processing to lysosome"/>
    <property type="evidence" value="ECO:0007669"/>
    <property type="project" value="TreeGrafter"/>
</dbReference>
<feature type="region of interest" description="Disordered" evidence="6">
    <location>
        <begin position="87"/>
        <end position="127"/>
    </location>
</feature>
<evidence type="ECO:0000256" key="5">
    <source>
        <dbReference type="ARBA" id="ARBA00023180"/>
    </source>
</evidence>
<dbReference type="Gene3D" id="3.30.300.320">
    <property type="match status" value="1"/>
</dbReference>
<comment type="similarity">
    <text evidence="1">Belongs to the stealth family.</text>
</comment>
<dbReference type="EMBL" id="VLTL01000044">
    <property type="protein sequence ID" value="KAA0165869.1"/>
    <property type="molecule type" value="Genomic_DNA"/>
</dbReference>
<dbReference type="SMART" id="SM00004">
    <property type="entry name" value="NL"/>
    <property type="match status" value="2"/>
</dbReference>
<keyword evidence="8" id="KW-0732">Signal</keyword>
<evidence type="ECO:0000256" key="1">
    <source>
        <dbReference type="ARBA" id="ARBA00007583"/>
    </source>
</evidence>
<feature type="region of interest" description="Disordered" evidence="6">
    <location>
        <begin position="440"/>
        <end position="464"/>
    </location>
</feature>
<evidence type="ECO:0000313" key="12">
    <source>
        <dbReference type="Proteomes" id="UP000324907"/>
    </source>
</evidence>
<dbReference type="Pfam" id="PF00066">
    <property type="entry name" value="Notch"/>
    <property type="match status" value="2"/>
</dbReference>
<dbReference type="PROSITE" id="PS50258">
    <property type="entry name" value="LNR"/>
    <property type="match status" value="1"/>
</dbReference>
<keyword evidence="7" id="KW-0812">Transmembrane</keyword>
<keyword evidence="5" id="KW-0325">Glycoprotein</keyword>
<evidence type="ECO:0008006" key="13">
    <source>
        <dbReference type="Google" id="ProtNLM"/>
    </source>
</evidence>
<sequence length="973" mass="102391">MFLIVCATLAVLGISRGASDAVVAVVRGASGGDCATSGDNIAGASFGERFCQDPVDVVYTWVNGSDPVWLRQMRHFRSLESAAAAGATDAGAGTDAGGATAGNATSGEDGEPRPPAERDGGDTAGANRYRDNEELRYSLRSLFKYAPWVRNVILVTNGQVPLWLNTDHPRIRVVTHEEIFPDSSQLPVFSSPAIEVHLHRIPGLSRRFIYFNDDVLLGADVWPDDFWSHAAGHMVYFSWEVPKCNAGCIDSWIGDGFCDRACNTSRCMWDDGDCSGPNIKPGAGMSAAGLGAAGGTSFATHSGYGGSTVHYCAEGCPANWPGDKTCDSRCNVASCGFDAADCTLDDVYRGVPGAEPVAARGGARLGSTAEAAASSAAPAAAARAPAAAAAEGPVAEGAAALGGQAGAVAAAEAATLAALDAAAAAAEEALDAERRSCRRAANSSDAEEQCEALATGRVPSPAGPMSDARFGVDVSPAELVLRGKDAAWYVNVSSLALGAARAVMARMGCVGETVGSTRGAMQGSPDSMPATLSNATRCRPQSVQEADIEWTLAEYPPEAGGWLPTVVLAPHAGMLVALADPVADQSADEALALSGAAVESGAGAAAAGGTTSLSKLPTARMAWAAGNAGRRLDTYGDSLVKTNTIISSAVGRRNRKVPAHMPHMIDREEMEKLQNWEPMREAWQQTSSRRFRSPEDVQYAFAFFYWVMEAAAASGGTQRAALERFWARELDSNGDGVIDTNEFRTLAAIVKGGAVSDFDVMEVLSCVAPSGNATRHTVQLPNGAVVETVSVETPAVTLDGVLKCSRTAEALKRKVKERAPPTHTIASEAEVAFEMIGDDFNRTQEQLDSVRARRAKFICINDDMDVAPPALQQVLRDFFDSYFPEQCAMELEYGWENRYQYIGPMRRLKVVQLVLRVVGWGALLVAVAGVVASYLASRVGAAKRGDDDEDGRDEGAAPAAGPPALRQRVRHEE</sequence>
<feature type="region of interest" description="Disordered" evidence="6">
    <location>
        <begin position="940"/>
        <end position="973"/>
    </location>
</feature>
<feature type="signal peptide" evidence="8">
    <location>
        <begin position="1"/>
        <end position="17"/>
    </location>
</feature>
<dbReference type="InterPro" id="IPR018247">
    <property type="entry name" value="EF_Hand_1_Ca_BS"/>
</dbReference>
<keyword evidence="4" id="KW-1015">Disulfide bond</keyword>
<dbReference type="Proteomes" id="UP000324907">
    <property type="component" value="Unassembled WGS sequence"/>
</dbReference>
<dbReference type="InterPro" id="IPR031358">
    <property type="entry name" value="Stealth_CR1"/>
</dbReference>
<feature type="transmembrane region" description="Helical" evidence="7">
    <location>
        <begin position="913"/>
        <end position="936"/>
    </location>
</feature>
<evidence type="ECO:0000256" key="8">
    <source>
        <dbReference type="SAM" id="SignalP"/>
    </source>
</evidence>
<keyword evidence="7" id="KW-0472">Membrane</keyword>
<gene>
    <name evidence="11" type="ORF">FNF28_03374</name>
</gene>
<dbReference type="InterPro" id="IPR031357">
    <property type="entry name" value="Stealth_CR3"/>
</dbReference>
<feature type="compositionally biased region" description="Basic and acidic residues" evidence="6">
    <location>
        <begin position="110"/>
        <end position="121"/>
    </location>
</feature>
<comment type="caution">
    <text evidence="11">The sequence shown here is derived from an EMBL/GenBank/DDBJ whole genome shotgun (WGS) entry which is preliminary data.</text>
</comment>
<dbReference type="PROSITE" id="PS00018">
    <property type="entry name" value="EF_HAND_1"/>
    <property type="match status" value="1"/>
</dbReference>
<dbReference type="PROSITE" id="PS50222">
    <property type="entry name" value="EF_HAND_2"/>
    <property type="match status" value="1"/>
</dbReference>
<dbReference type="PANTHER" id="PTHR24045:SF0">
    <property type="entry name" value="N-ACETYLGLUCOSAMINE-1-PHOSPHOTRANSFERASE SUBUNITS ALPHA_BETA"/>
    <property type="match status" value="1"/>
</dbReference>
<evidence type="ECO:0000259" key="10">
    <source>
        <dbReference type="PROSITE" id="PS50258"/>
    </source>
</evidence>
<keyword evidence="2" id="KW-0808">Transferase</keyword>
<evidence type="ECO:0000256" key="7">
    <source>
        <dbReference type="SAM" id="Phobius"/>
    </source>
</evidence>
<dbReference type="Pfam" id="PF17103">
    <property type="entry name" value="Stealth_CR4"/>
    <property type="match status" value="1"/>
</dbReference>
<evidence type="ECO:0000259" key="9">
    <source>
        <dbReference type="PROSITE" id="PS50222"/>
    </source>
</evidence>
<dbReference type="InterPro" id="IPR000800">
    <property type="entry name" value="Notch_dom"/>
</dbReference>
<evidence type="ECO:0000313" key="11">
    <source>
        <dbReference type="EMBL" id="KAA0165869.1"/>
    </source>
</evidence>
<name>A0A5A8DL57_CAFRO</name>
<organism evidence="11 12">
    <name type="scientific">Cafeteria roenbergensis</name>
    <name type="common">Marine flagellate</name>
    <dbReference type="NCBI Taxonomy" id="33653"/>
    <lineage>
        <taxon>Eukaryota</taxon>
        <taxon>Sar</taxon>
        <taxon>Stramenopiles</taxon>
        <taxon>Bigyra</taxon>
        <taxon>Opalozoa</taxon>
        <taxon>Bicosoecida</taxon>
        <taxon>Cafeteriaceae</taxon>
        <taxon>Cafeteria</taxon>
    </lineage>
</organism>
<dbReference type="InterPro" id="IPR002048">
    <property type="entry name" value="EF_hand_dom"/>
</dbReference>
<dbReference type="PANTHER" id="PTHR24045">
    <property type="match status" value="1"/>
</dbReference>
<dbReference type="InterPro" id="IPR031356">
    <property type="entry name" value="Stealth_CR4"/>
</dbReference>
<keyword evidence="3" id="KW-0677">Repeat</keyword>
<proteinExistence type="inferred from homology"/>
<keyword evidence="7" id="KW-1133">Transmembrane helix</keyword>
<dbReference type="Pfam" id="PF17102">
    <property type="entry name" value="Stealth_CR3"/>
    <property type="match status" value="1"/>
</dbReference>
<dbReference type="Pfam" id="PF11380">
    <property type="entry name" value="Stealth_CR2"/>
    <property type="match status" value="1"/>
</dbReference>
<reference evidence="11 12" key="1">
    <citation type="submission" date="2019-07" db="EMBL/GenBank/DDBJ databases">
        <title>Genomes of Cafeteria roenbergensis.</title>
        <authorList>
            <person name="Fischer M.G."/>
            <person name="Hackl T."/>
            <person name="Roman M."/>
        </authorList>
    </citation>
    <scope>NUCLEOTIDE SEQUENCE [LARGE SCALE GENOMIC DNA]</scope>
    <source>
        <strain evidence="11 12">RCC970-E3</strain>
    </source>
</reference>
<dbReference type="InterPro" id="IPR021520">
    <property type="entry name" value="Stealth_CR2"/>
</dbReference>
<dbReference type="GO" id="GO:0003976">
    <property type="term" value="F:UDP-N-acetylglucosamine-lysosomal-enzyme N-acetylglucosaminephosphotransferase activity"/>
    <property type="evidence" value="ECO:0007669"/>
    <property type="project" value="TreeGrafter"/>
</dbReference>
<dbReference type="GO" id="GO:0046835">
    <property type="term" value="P:carbohydrate phosphorylation"/>
    <property type="evidence" value="ECO:0007669"/>
    <property type="project" value="TreeGrafter"/>
</dbReference>